<proteinExistence type="predicted"/>
<sequence length="31" mass="3487">MKEFNIDDLSLVVGGNPAAKARMRVVTYIDY</sequence>
<evidence type="ECO:0000313" key="2">
    <source>
        <dbReference type="Proteomes" id="UP000254280"/>
    </source>
</evidence>
<organism evidence="1 2">
    <name type="scientific">[Pasteurella] mairii</name>
    <dbReference type="NCBI Taxonomy" id="757"/>
    <lineage>
        <taxon>Bacteria</taxon>
        <taxon>Pseudomonadati</taxon>
        <taxon>Pseudomonadota</taxon>
        <taxon>Gammaproteobacteria</taxon>
        <taxon>Pasteurellales</taxon>
        <taxon>Pasteurellaceae</taxon>
    </lineage>
</organism>
<dbReference type="Proteomes" id="UP000254280">
    <property type="component" value="Unassembled WGS sequence"/>
</dbReference>
<reference evidence="1 2" key="1">
    <citation type="submission" date="2018-06" db="EMBL/GenBank/DDBJ databases">
        <authorList>
            <consortium name="Pathogen Informatics"/>
            <person name="Doyle S."/>
        </authorList>
    </citation>
    <scope>NUCLEOTIDE SEQUENCE [LARGE SCALE GENOMIC DNA]</scope>
    <source>
        <strain evidence="1 2">NCTC10699</strain>
    </source>
</reference>
<dbReference type="AlphaFoldDB" id="A0A379B3S7"/>
<gene>
    <name evidence="1" type="ORF">NCTC10699_00293</name>
</gene>
<evidence type="ECO:0000313" key="1">
    <source>
        <dbReference type="EMBL" id="SUB32710.1"/>
    </source>
</evidence>
<accession>A0A379B3S7</accession>
<name>A0A379B3S7_9PAST</name>
<protein>
    <submittedName>
        <fullName evidence="1">Uncharacterized protein</fullName>
    </submittedName>
</protein>
<keyword evidence="2" id="KW-1185">Reference proteome</keyword>
<dbReference type="EMBL" id="UGSS01000002">
    <property type="protein sequence ID" value="SUB32710.1"/>
    <property type="molecule type" value="Genomic_DNA"/>
</dbReference>